<accession>A0A1I8JG35</accession>
<feature type="compositionally biased region" description="Low complexity" evidence="1">
    <location>
        <begin position="1"/>
        <end position="11"/>
    </location>
</feature>
<evidence type="ECO:0000256" key="1">
    <source>
        <dbReference type="SAM" id="MobiDB-lite"/>
    </source>
</evidence>
<reference evidence="3" key="1">
    <citation type="submission" date="2016-11" db="UniProtKB">
        <authorList>
            <consortium name="WormBaseParasite"/>
        </authorList>
    </citation>
    <scope>IDENTIFICATION</scope>
</reference>
<keyword evidence="2" id="KW-1185">Reference proteome</keyword>
<name>A0A1I8JG35_9PLAT</name>
<evidence type="ECO:0000313" key="2">
    <source>
        <dbReference type="Proteomes" id="UP000095280"/>
    </source>
</evidence>
<sequence length="48" mass="4944">MRRAPRLGAAAPPAPPGPALHRGVQGHRARLPGPGILRQVVLPGAVRP</sequence>
<dbReference type="AlphaFoldDB" id="A0A1I8JG35"/>
<proteinExistence type="predicted"/>
<feature type="region of interest" description="Disordered" evidence="1">
    <location>
        <begin position="1"/>
        <end position="31"/>
    </location>
</feature>
<dbReference type="WBParaSite" id="maker-uti_cns_0047517-snap-gene-0.5-mRNA-1">
    <property type="protein sequence ID" value="maker-uti_cns_0047517-snap-gene-0.5-mRNA-1"/>
    <property type="gene ID" value="maker-uti_cns_0047517-snap-gene-0.5"/>
</dbReference>
<dbReference type="Proteomes" id="UP000095280">
    <property type="component" value="Unplaced"/>
</dbReference>
<evidence type="ECO:0000313" key="3">
    <source>
        <dbReference type="WBParaSite" id="maker-uti_cns_0047517-snap-gene-0.5-mRNA-1"/>
    </source>
</evidence>
<protein>
    <submittedName>
        <fullName evidence="3">Uncharacterized protein</fullName>
    </submittedName>
</protein>
<organism evidence="2 3">
    <name type="scientific">Macrostomum lignano</name>
    <dbReference type="NCBI Taxonomy" id="282301"/>
    <lineage>
        <taxon>Eukaryota</taxon>
        <taxon>Metazoa</taxon>
        <taxon>Spiralia</taxon>
        <taxon>Lophotrochozoa</taxon>
        <taxon>Platyhelminthes</taxon>
        <taxon>Rhabditophora</taxon>
        <taxon>Macrostomorpha</taxon>
        <taxon>Macrostomida</taxon>
        <taxon>Macrostomidae</taxon>
        <taxon>Macrostomum</taxon>
    </lineage>
</organism>